<dbReference type="EMBL" id="JAGXOE010000026">
    <property type="protein sequence ID" value="MBS4101974.1"/>
    <property type="molecule type" value="Genomic_DNA"/>
</dbReference>
<gene>
    <name evidence="1" type="ORF">KFZ73_12090</name>
</gene>
<proteinExistence type="predicted"/>
<keyword evidence="1" id="KW-0223">Dioxygenase</keyword>
<sequence>MSTTSPPRTGAADRAGRIAETDCDLDAFTALLEAETDLSLYPYADRAVRGVLCYGAEAAEAAADPDAREELSDELARALLTGPGIVVFDGAFDDRHGLRASTELFTAMIAEQR</sequence>
<dbReference type="Proteomes" id="UP000676853">
    <property type="component" value="Unassembled WGS sequence"/>
</dbReference>
<dbReference type="GO" id="GO:0051213">
    <property type="term" value="F:dioxygenase activity"/>
    <property type="evidence" value="ECO:0007669"/>
    <property type="project" value="UniProtKB-KW"/>
</dbReference>
<evidence type="ECO:0000313" key="2">
    <source>
        <dbReference type="Proteomes" id="UP000676853"/>
    </source>
</evidence>
<evidence type="ECO:0000313" key="1">
    <source>
        <dbReference type="EMBL" id="MBS4101974.1"/>
    </source>
</evidence>
<protein>
    <submittedName>
        <fullName evidence="1">Phytanoyl-CoA dioxygenase</fullName>
    </submittedName>
</protein>
<feature type="non-terminal residue" evidence="1">
    <location>
        <position position="113"/>
    </location>
</feature>
<reference evidence="1 2" key="1">
    <citation type="submission" date="2021-04" db="EMBL/GenBank/DDBJ databases">
        <title>Whole genome sequence analysis of a thiophenic sulfur metabolizing bacteria.</title>
        <authorList>
            <person name="Akhtar N."/>
            <person name="Akram J."/>
            <person name="Aslam A."/>
        </authorList>
    </citation>
    <scope>NUCLEOTIDE SEQUENCE [LARGE SCALE GENOMIC DNA]</scope>
    <source>
        <strain evidence="1 2">3OW</strain>
    </source>
</reference>
<comment type="caution">
    <text evidence="1">The sequence shown here is derived from an EMBL/GenBank/DDBJ whole genome shotgun (WGS) entry which is preliminary data.</text>
</comment>
<accession>A0ABS5NCG2</accession>
<keyword evidence="2" id="KW-1185">Reference proteome</keyword>
<organism evidence="1 2">
    <name type="scientific">Tsukamurella paurometabola</name>
    <name type="common">Corynebacterium paurometabolum</name>
    <dbReference type="NCBI Taxonomy" id="2061"/>
    <lineage>
        <taxon>Bacteria</taxon>
        <taxon>Bacillati</taxon>
        <taxon>Actinomycetota</taxon>
        <taxon>Actinomycetes</taxon>
        <taxon>Mycobacteriales</taxon>
        <taxon>Tsukamurellaceae</taxon>
        <taxon>Tsukamurella</taxon>
    </lineage>
</organism>
<keyword evidence="1" id="KW-0560">Oxidoreductase</keyword>
<name>A0ABS5NCG2_TSUPA</name>